<evidence type="ECO:0000313" key="4">
    <source>
        <dbReference type="EMBL" id="EEB05879.1"/>
    </source>
</evidence>
<dbReference type="InterPro" id="IPR013024">
    <property type="entry name" value="GGCT-like"/>
</dbReference>
<evidence type="ECO:0000256" key="1">
    <source>
        <dbReference type="ARBA" id="ARBA00012344"/>
    </source>
</evidence>
<dbReference type="CDD" id="cd06661">
    <property type="entry name" value="GGCT_like"/>
    <property type="match status" value="1"/>
</dbReference>
<dbReference type="GO" id="GO:0006751">
    <property type="term" value="P:glutathione catabolic process"/>
    <property type="evidence" value="ECO:0000318"/>
    <property type="project" value="GO_Central"/>
</dbReference>
<dbReference type="STRING" id="402676.B6JWX8"/>
<dbReference type="PANTHER" id="PTHR12192:SF2">
    <property type="entry name" value="GLUTATHIONE-SPECIFIC GAMMA-GLUTAMYLCYCLOTRANSFERASE 2"/>
    <property type="match status" value="1"/>
</dbReference>
<dbReference type="OrthoDB" id="1933483at2759"/>
<keyword evidence="2" id="KW-0456">Lyase</keyword>
<dbReference type="eggNOG" id="KOG3182">
    <property type="taxonomic scope" value="Eukaryota"/>
</dbReference>
<reference evidence="4 6" key="1">
    <citation type="journal article" date="2011" name="Science">
        <title>Comparative functional genomics of the fission yeasts.</title>
        <authorList>
            <person name="Rhind N."/>
            <person name="Chen Z."/>
            <person name="Yassour M."/>
            <person name="Thompson D.A."/>
            <person name="Haas B.J."/>
            <person name="Habib N."/>
            <person name="Wapinski I."/>
            <person name="Roy S."/>
            <person name="Lin M.F."/>
            <person name="Heiman D.I."/>
            <person name="Young S.K."/>
            <person name="Furuya K."/>
            <person name="Guo Y."/>
            <person name="Pidoux A."/>
            <person name="Chen H.M."/>
            <person name="Robbertse B."/>
            <person name="Goldberg J.M."/>
            <person name="Aoki K."/>
            <person name="Bayne E.H."/>
            <person name="Berlin A.M."/>
            <person name="Desjardins C.A."/>
            <person name="Dobbs E."/>
            <person name="Dukaj L."/>
            <person name="Fan L."/>
            <person name="FitzGerald M.G."/>
            <person name="French C."/>
            <person name="Gujja S."/>
            <person name="Hansen K."/>
            <person name="Keifenheim D."/>
            <person name="Levin J.Z."/>
            <person name="Mosher R.A."/>
            <person name="Mueller C.A."/>
            <person name="Pfiffner J."/>
            <person name="Priest M."/>
            <person name="Russ C."/>
            <person name="Smialowska A."/>
            <person name="Swoboda P."/>
            <person name="Sykes S.M."/>
            <person name="Vaughn M."/>
            <person name="Vengrova S."/>
            <person name="Yoder R."/>
            <person name="Zeng Q."/>
            <person name="Allshire R."/>
            <person name="Baulcombe D."/>
            <person name="Birren B.W."/>
            <person name="Brown W."/>
            <person name="Ekwall K."/>
            <person name="Kellis M."/>
            <person name="Leatherwood J."/>
            <person name="Levin H."/>
            <person name="Margalit H."/>
            <person name="Martienssen R."/>
            <person name="Nieduszynski C.A."/>
            <person name="Spatafora J.W."/>
            <person name="Friedman N."/>
            <person name="Dalgaard J.Z."/>
            <person name="Baumann P."/>
            <person name="Niki H."/>
            <person name="Regev A."/>
            <person name="Nusbaum C."/>
        </authorList>
    </citation>
    <scope>NUCLEOTIDE SEQUENCE [LARGE SCALE GENOMIC DNA]</scope>
    <source>
        <strain evidence="6">yFS275 / FY16936</strain>
    </source>
</reference>
<dbReference type="GO" id="GO:0005737">
    <property type="term" value="C:cytoplasm"/>
    <property type="evidence" value="ECO:0000318"/>
    <property type="project" value="GO_Central"/>
</dbReference>
<proteinExistence type="predicted"/>
<dbReference type="InterPro" id="IPR036568">
    <property type="entry name" value="GGCT-like_sf"/>
</dbReference>
<evidence type="ECO:0000313" key="5">
    <source>
        <dbReference type="JaponicusDB" id="SJAG_00903"/>
    </source>
</evidence>
<dbReference type="Pfam" id="PF04752">
    <property type="entry name" value="ChaC"/>
    <property type="match status" value="1"/>
</dbReference>
<dbReference type="EC" id="4.3.2.7" evidence="1"/>
<dbReference type="RefSeq" id="XP_002172172.1">
    <property type="nucleotide sequence ID" value="XM_002172136.2"/>
</dbReference>
<dbReference type="GeneID" id="7051995"/>
<evidence type="ECO:0000313" key="6">
    <source>
        <dbReference type="Proteomes" id="UP000001744"/>
    </source>
</evidence>
<dbReference type="SUPFAM" id="SSF110857">
    <property type="entry name" value="Gamma-glutamyl cyclotransferase-like"/>
    <property type="match status" value="1"/>
</dbReference>
<dbReference type="JaponicusDB" id="SJAG_00903">
    <property type="gene designation" value="ggg1"/>
</dbReference>
<sequence>MTKEETENADAFWFFGYGSLIWSPPPYYDKSIPCFIRGYVRRFWMKSEDHRGTPEKPGRVLTLIPKDEWKQFSDWAHTPDEETCWGMAYRIPAVHAKYVREYLDEREINGYTPHFMPVYTHITNEKPTVDQCLVYVGTSRSPQFCPSESVDKLISVMLSSRGKSGPNIDYLLKLAESLTHLSPEMKDTHVITLYNRACQILKCQEQKEQLDSENRAEIDKPLEQQSVEQS</sequence>
<dbReference type="VEuPathDB" id="FungiDB:SJAG_00903"/>
<protein>
    <recommendedName>
        <fullName evidence="1">glutathione-specific gamma-glutamylcyclotransferase</fullName>
        <ecNumber evidence="1">4.3.2.7</ecNumber>
    </recommendedName>
</protein>
<evidence type="ECO:0000256" key="2">
    <source>
        <dbReference type="ARBA" id="ARBA00023239"/>
    </source>
</evidence>
<dbReference type="Gene3D" id="3.10.490.10">
    <property type="entry name" value="Gamma-glutamyl cyclotransferase-like"/>
    <property type="match status" value="1"/>
</dbReference>
<gene>
    <name evidence="5" type="primary">ggg1</name>
    <name evidence="4" type="ORF">SJAG_00903</name>
</gene>
<evidence type="ECO:0000256" key="3">
    <source>
        <dbReference type="SAM" id="MobiDB-lite"/>
    </source>
</evidence>
<dbReference type="OMA" id="DHREKDG"/>
<dbReference type="Proteomes" id="UP000001744">
    <property type="component" value="Unassembled WGS sequence"/>
</dbReference>
<dbReference type="AlphaFoldDB" id="B6JWX8"/>
<dbReference type="HOGENOM" id="CLU_070703_0_1_1"/>
<dbReference type="PANTHER" id="PTHR12192">
    <property type="entry name" value="CATION TRANSPORT PROTEIN CHAC-RELATED"/>
    <property type="match status" value="1"/>
</dbReference>
<feature type="region of interest" description="Disordered" evidence="3">
    <location>
        <begin position="210"/>
        <end position="230"/>
    </location>
</feature>
<organism evidence="4 6">
    <name type="scientific">Schizosaccharomyces japonicus (strain yFS275 / FY16936)</name>
    <name type="common">Fission yeast</name>
    <dbReference type="NCBI Taxonomy" id="402676"/>
    <lineage>
        <taxon>Eukaryota</taxon>
        <taxon>Fungi</taxon>
        <taxon>Dikarya</taxon>
        <taxon>Ascomycota</taxon>
        <taxon>Taphrinomycotina</taxon>
        <taxon>Schizosaccharomycetes</taxon>
        <taxon>Schizosaccharomycetales</taxon>
        <taxon>Schizosaccharomycetaceae</taxon>
        <taxon>Schizosaccharomyces</taxon>
    </lineage>
</organism>
<dbReference type="GO" id="GO:0061928">
    <property type="term" value="F:glutathione specific gamma-glutamylcyclotransferase activity"/>
    <property type="evidence" value="ECO:0000318"/>
    <property type="project" value="GO_Central"/>
</dbReference>
<name>B6JWX8_SCHJY</name>
<feature type="compositionally biased region" description="Basic and acidic residues" evidence="3">
    <location>
        <begin position="210"/>
        <end position="222"/>
    </location>
</feature>
<dbReference type="EMBL" id="KE651166">
    <property type="protein sequence ID" value="EEB05879.1"/>
    <property type="molecule type" value="Genomic_DNA"/>
</dbReference>
<keyword evidence="6" id="KW-1185">Reference proteome</keyword>
<accession>B6JWX8</accession>
<dbReference type="InterPro" id="IPR006840">
    <property type="entry name" value="ChaC"/>
</dbReference>